<evidence type="ECO:0008006" key="4">
    <source>
        <dbReference type="Google" id="ProtNLM"/>
    </source>
</evidence>
<protein>
    <recommendedName>
        <fullName evidence="4">Ion transport domain-containing protein</fullName>
    </recommendedName>
</protein>
<evidence type="ECO:0000313" key="3">
    <source>
        <dbReference type="Proteomes" id="UP000684084"/>
    </source>
</evidence>
<accession>A0A916E9G9</accession>
<feature type="transmembrane region" description="Helical" evidence="1">
    <location>
        <begin position="23"/>
        <end position="46"/>
    </location>
</feature>
<sequence length="199" mass="23007">MYLLLTGDSSSLSSFPYLERHSLALLTITFSFFTVIYLMNLFIGLLNNAIEVNNDHANYLIEKSRIIGEIELFHLFPHQRRWRTWFPDVIYYEVPVDEVRKQIHQLDSTARSSSNYSPIISSRLRDIVDVPKSYNQQQQDLLSEFEAINSFLKKINGEGIHRQFSISSIGNTSKLFKPGTPGTRDIKTYFSDPDGTYID</sequence>
<reference evidence="2" key="1">
    <citation type="submission" date="2020-05" db="EMBL/GenBank/DDBJ databases">
        <authorList>
            <person name="Rincon C."/>
            <person name="Sanders R I."/>
            <person name="Robbins C."/>
            <person name="Chaturvedi A."/>
        </authorList>
    </citation>
    <scope>NUCLEOTIDE SEQUENCE</scope>
    <source>
        <strain evidence="2">CHB12</strain>
    </source>
</reference>
<proteinExistence type="predicted"/>
<name>A0A916E9G9_9GLOM</name>
<evidence type="ECO:0000313" key="2">
    <source>
        <dbReference type="EMBL" id="CAB5364831.1"/>
    </source>
</evidence>
<organism evidence="2 3">
    <name type="scientific">Rhizophagus irregularis</name>
    <dbReference type="NCBI Taxonomy" id="588596"/>
    <lineage>
        <taxon>Eukaryota</taxon>
        <taxon>Fungi</taxon>
        <taxon>Fungi incertae sedis</taxon>
        <taxon>Mucoromycota</taxon>
        <taxon>Glomeromycotina</taxon>
        <taxon>Glomeromycetes</taxon>
        <taxon>Glomerales</taxon>
        <taxon>Glomeraceae</taxon>
        <taxon>Rhizophagus</taxon>
    </lineage>
</organism>
<dbReference type="AlphaFoldDB" id="A0A916E9G9"/>
<comment type="caution">
    <text evidence="2">The sequence shown here is derived from an EMBL/GenBank/DDBJ whole genome shotgun (WGS) entry which is preliminary data.</text>
</comment>
<keyword evidence="1" id="KW-0812">Transmembrane</keyword>
<dbReference type="Proteomes" id="UP000684084">
    <property type="component" value="Unassembled WGS sequence"/>
</dbReference>
<dbReference type="OrthoDB" id="2359862at2759"/>
<keyword evidence="1" id="KW-1133">Transmembrane helix</keyword>
<gene>
    <name evidence="2" type="ORF">CHRIB12_LOCUS10167</name>
</gene>
<keyword evidence="1" id="KW-0472">Membrane</keyword>
<evidence type="ECO:0000256" key="1">
    <source>
        <dbReference type="SAM" id="Phobius"/>
    </source>
</evidence>
<dbReference type="EMBL" id="CAGKOT010000020">
    <property type="protein sequence ID" value="CAB5364831.1"/>
    <property type="molecule type" value="Genomic_DNA"/>
</dbReference>
<dbReference type="VEuPathDB" id="FungiDB:RhiirFUN_019923"/>